<dbReference type="STRING" id="260552.Mag101_06595"/>
<feature type="signal peptide" evidence="2">
    <location>
        <begin position="1"/>
        <end position="31"/>
    </location>
</feature>
<evidence type="ECO:0000256" key="1">
    <source>
        <dbReference type="ARBA" id="ARBA00007613"/>
    </source>
</evidence>
<dbReference type="EMBL" id="CP019650">
    <property type="protein sequence ID" value="AQQ67338.1"/>
    <property type="molecule type" value="Genomic_DNA"/>
</dbReference>
<dbReference type="InterPro" id="IPR010131">
    <property type="entry name" value="MdtP/NodT-like"/>
</dbReference>
<evidence type="ECO:0008006" key="5">
    <source>
        <dbReference type="Google" id="ProtNLM"/>
    </source>
</evidence>
<sequence>MKEQAILTRTKMHGMRFGLVFSLAIALGACAQQPVETPPAEQAVIALEPGHNDWWQQFESPQLLTLLAEATDSNRDLGIARERLAQANAQLRVNVADKYPGIGAGIRSSRNSVSTDGSSVDTNMNTLGIDASYSVDLWGARAAREKVEAFRLAQQRENLREVSLQLQADLAERYFETLALRDQIALAETALSASRELHELLVLKEEIGVATEVEVAQQWNLVLAQSASLERLQRDFTARKRAVALLAGRSELDSLETAQGFSAIEFPSVSPEQSLAMLEGRPDVRLAAHAVEIGEANLDHAKALRWPQLNLSADITLDDLSGGDLVSNLLAGLTAPVFQGGRIQGQIDVAKAETRIRGIQYEQIFTFATEEVLNALTAQGSLQRSLEISRKSLATSDSLFQNAKVQYDLGAADFLVLLDAQRSLVDARMQESEARLKYARALLNLFRVLAAAPEFPQVD</sequence>
<name>A0A1Q2M468_9GAMM</name>
<dbReference type="PROSITE" id="PS51257">
    <property type="entry name" value="PROKAR_LIPOPROTEIN"/>
    <property type="match status" value="1"/>
</dbReference>
<organism evidence="3 4">
    <name type="scientific">Microbulbifer agarilyticus</name>
    <dbReference type="NCBI Taxonomy" id="260552"/>
    <lineage>
        <taxon>Bacteria</taxon>
        <taxon>Pseudomonadati</taxon>
        <taxon>Pseudomonadota</taxon>
        <taxon>Gammaproteobacteria</taxon>
        <taxon>Cellvibrionales</taxon>
        <taxon>Microbulbiferaceae</taxon>
        <taxon>Microbulbifer</taxon>
    </lineage>
</organism>
<keyword evidence="2" id="KW-0732">Signal</keyword>
<evidence type="ECO:0000256" key="2">
    <source>
        <dbReference type="SAM" id="SignalP"/>
    </source>
</evidence>
<dbReference type="InterPro" id="IPR003423">
    <property type="entry name" value="OMP_efflux"/>
</dbReference>
<dbReference type="Pfam" id="PF02321">
    <property type="entry name" value="OEP"/>
    <property type="match status" value="2"/>
</dbReference>
<dbReference type="KEGG" id="maga:Mag101_06595"/>
<gene>
    <name evidence="3" type="ORF">Mag101_06595</name>
</gene>
<protein>
    <recommendedName>
        <fullName evidence="5">RND transporter</fullName>
    </recommendedName>
</protein>
<dbReference type="RefSeq" id="WP_077402439.1">
    <property type="nucleotide sequence ID" value="NZ_CP019650.1"/>
</dbReference>
<reference evidence="3" key="1">
    <citation type="submission" date="2017-02" db="EMBL/GenBank/DDBJ databases">
        <title>Genome of Microbulbifer agarilyticus GP101.</title>
        <authorList>
            <person name="Jung J."/>
            <person name="Bae S.S."/>
            <person name="Baek K."/>
        </authorList>
    </citation>
    <scope>NUCLEOTIDE SEQUENCE [LARGE SCALE GENOMIC DNA]</scope>
    <source>
        <strain evidence="3">GP101</strain>
    </source>
</reference>
<dbReference type="SUPFAM" id="SSF56954">
    <property type="entry name" value="Outer membrane efflux proteins (OEP)"/>
    <property type="match status" value="1"/>
</dbReference>
<feature type="chain" id="PRO_5012026660" description="RND transporter" evidence="2">
    <location>
        <begin position="32"/>
        <end position="459"/>
    </location>
</feature>
<dbReference type="Gene3D" id="1.20.1600.10">
    <property type="entry name" value="Outer membrane efflux proteins (OEP)"/>
    <property type="match status" value="1"/>
</dbReference>
<evidence type="ECO:0000313" key="4">
    <source>
        <dbReference type="Proteomes" id="UP000188219"/>
    </source>
</evidence>
<comment type="similarity">
    <text evidence="1">Belongs to the outer membrane factor (OMF) (TC 1.B.17) family.</text>
</comment>
<accession>A0A1Q2M468</accession>
<dbReference type="OrthoDB" id="9770517at2"/>
<proteinExistence type="inferred from homology"/>
<dbReference type="GO" id="GO:0015562">
    <property type="term" value="F:efflux transmembrane transporter activity"/>
    <property type="evidence" value="ECO:0007669"/>
    <property type="project" value="InterPro"/>
</dbReference>
<dbReference type="PANTHER" id="PTHR30203">
    <property type="entry name" value="OUTER MEMBRANE CATION EFFLUX PROTEIN"/>
    <property type="match status" value="1"/>
</dbReference>
<dbReference type="Gene3D" id="2.20.200.10">
    <property type="entry name" value="Outer membrane efflux proteins (OEP)"/>
    <property type="match status" value="1"/>
</dbReference>
<dbReference type="AlphaFoldDB" id="A0A1Q2M468"/>
<evidence type="ECO:0000313" key="3">
    <source>
        <dbReference type="EMBL" id="AQQ67338.1"/>
    </source>
</evidence>
<keyword evidence="4" id="KW-1185">Reference proteome</keyword>
<dbReference type="Proteomes" id="UP000188219">
    <property type="component" value="Chromosome"/>
</dbReference>